<proteinExistence type="predicted"/>
<dbReference type="RefSeq" id="WP_128248750.1">
    <property type="nucleotide sequence ID" value="NZ_CP034951.1"/>
</dbReference>
<dbReference type="KEGG" id="aev:EI546_00735"/>
<dbReference type="EMBL" id="CP034951">
    <property type="protein sequence ID" value="QAA80349.1"/>
    <property type="molecule type" value="Genomic_DNA"/>
</dbReference>
<keyword evidence="2" id="KW-1185">Reference proteome</keyword>
<accession>A0A451FSG1</accession>
<gene>
    <name evidence="1" type="ORF">EI546_00735</name>
</gene>
<reference evidence="1 2" key="1">
    <citation type="submission" date="2019-01" db="EMBL/GenBank/DDBJ databases">
        <title>Complete genome sequencing of Aequorivita sp. H23M31.</title>
        <authorList>
            <person name="Bae J.-W."/>
        </authorList>
    </citation>
    <scope>NUCLEOTIDE SEQUENCE [LARGE SCALE GENOMIC DNA]</scope>
    <source>
        <strain evidence="1 2">H23M31</strain>
    </source>
</reference>
<evidence type="ECO:0000313" key="1">
    <source>
        <dbReference type="EMBL" id="QAA80349.1"/>
    </source>
</evidence>
<evidence type="ECO:0000313" key="2">
    <source>
        <dbReference type="Proteomes" id="UP000285517"/>
    </source>
</evidence>
<protein>
    <submittedName>
        <fullName evidence="1">Uncharacterized protein</fullName>
    </submittedName>
</protein>
<dbReference type="Proteomes" id="UP000285517">
    <property type="component" value="Chromosome"/>
</dbReference>
<dbReference type="AlphaFoldDB" id="A0A451FSG1"/>
<name>A0A451FSG1_9FLAO</name>
<sequence>MFFELNDYHPSDSNKLIPSNEQLLAELEESTFYYRGGGEDPDTGIGLPDCNCNLLAITIITERAYLFSVRLASFRWQELYSGLFTELGKLHTNAKGNVQ</sequence>
<organism evidence="1 2">
    <name type="scientific">Aequorivita ciconiae</name>
    <dbReference type="NCBI Taxonomy" id="2494375"/>
    <lineage>
        <taxon>Bacteria</taxon>
        <taxon>Pseudomonadati</taxon>
        <taxon>Bacteroidota</taxon>
        <taxon>Flavobacteriia</taxon>
        <taxon>Flavobacteriales</taxon>
        <taxon>Flavobacteriaceae</taxon>
        <taxon>Aequorivita</taxon>
    </lineage>
</organism>